<protein>
    <submittedName>
        <fullName evidence="16">Cytochrome P450</fullName>
    </submittedName>
</protein>
<dbReference type="EMBL" id="AB597837">
    <property type="protein sequence ID" value="BAL05124.1"/>
    <property type="molecule type" value="mRNA"/>
</dbReference>
<dbReference type="InterPro" id="IPR001128">
    <property type="entry name" value="Cyt_P450"/>
</dbReference>
<dbReference type="VEuPathDB" id="FungiDB:AGR57_1159"/>
<evidence type="ECO:0000256" key="2">
    <source>
        <dbReference type="ARBA" id="ARBA00004167"/>
    </source>
</evidence>
<keyword evidence="9 14" id="KW-0560">Oxidoreductase</keyword>
<name>G5EJR2_PHACH</name>
<dbReference type="CDD" id="cd11065">
    <property type="entry name" value="CYP64-like"/>
    <property type="match status" value="1"/>
</dbReference>
<comment type="subcellular location">
    <subcellularLocation>
        <location evidence="2">Membrane</location>
        <topology evidence="2">Single-pass membrane protein</topology>
    </subcellularLocation>
</comment>
<keyword evidence="8" id="KW-1133">Transmembrane helix</keyword>
<dbReference type="GO" id="GO:0016020">
    <property type="term" value="C:membrane"/>
    <property type="evidence" value="ECO:0007669"/>
    <property type="project" value="UniProtKB-SubCell"/>
</dbReference>
<organism evidence="16">
    <name type="scientific">Phanerodontia chrysosporium</name>
    <name type="common">White-rot fungus</name>
    <name type="synonym">Sporotrichum pruinosum</name>
    <dbReference type="NCBI Taxonomy" id="2822231"/>
    <lineage>
        <taxon>Eukaryota</taxon>
        <taxon>Fungi</taxon>
        <taxon>Dikarya</taxon>
        <taxon>Basidiomycota</taxon>
        <taxon>Agaricomycotina</taxon>
        <taxon>Agaricomycetes</taxon>
        <taxon>Polyporales</taxon>
        <taxon>Phanerochaetaceae</taxon>
        <taxon>Phanerodontia</taxon>
    </lineage>
</organism>
<feature type="binding site" description="axial binding residue" evidence="13">
    <location>
        <position position="437"/>
    </location>
    <ligand>
        <name>heme</name>
        <dbReference type="ChEBI" id="CHEBI:30413"/>
    </ligand>
    <ligandPart>
        <name>Fe</name>
        <dbReference type="ChEBI" id="CHEBI:18248"/>
    </ligandPart>
</feature>
<dbReference type="SMR" id="G5EJR2"/>
<dbReference type="Pfam" id="PF00067">
    <property type="entry name" value="p450"/>
    <property type="match status" value="1"/>
</dbReference>
<dbReference type="PRINTS" id="PR00463">
    <property type="entry name" value="EP450I"/>
</dbReference>
<dbReference type="GO" id="GO:0020037">
    <property type="term" value="F:heme binding"/>
    <property type="evidence" value="ECO:0007669"/>
    <property type="project" value="InterPro"/>
</dbReference>
<keyword evidence="5 13" id="KW-0349">Heme</keyword>
<evidence type="ECO:0000256" key="15">
    <source>
        <dbReference type="SAM" id="SignalP"/>
    </source>
</evidence>
<proteinExistence type="evidence at transcript level"/>
<feature type="signal peptide" evidence="15">
    <location>
        <begin position="1"/>
        <end position="22"/>
    </location>
</feature>
<evidence type="ECO:0000256" key="14">
    <source>
        <dbReference type="RuleBase" id="RU000461"/>
    </source>
</evidence>
<evidence type="ECO:0000256" key="7">
    <source>
        <dbReference type="ARBA" id="ARBA00022723"/>
    </source>
</evidence>
<comment type="pathway">
    <text evidence="3">Secondary metabolite biosynthesis.</text>
</comment>
<evidence type="ECO:0000256" key="5">
    <source>
        <dbReference type="ARBA" id="ARBA00022617"/>
    </source>
</evidence>
<dbReference type="AlphaFoldDB" id="G5EJR2"/>
<dbReference type="GO" id="GO:0005506">
    <property type="term" value="F:iron ion binding"/>
    <property type="evidence" value="ECO:0007669"/>
    <property type="project" value="InterPro"/>
</dbReference>
<dbReference type="InterPro" id="IPR017972">
    <property type="entry name" value="Cyt_P450_CS"/>
</dbReference>
<dbReference type="SUPFAM" id="SSF48264">
    <property type="entry name" value="Cytochrome P450"/>
    <property type="match status" value="1"/>
</dbReference>
<keyword evidence="6" id="KW-0812">Transmembrane</keyword>
<keyword evidence="7 13" id="KW-0479">Metal-binding</keyword>
<gene>
    <name evidence="16" type="primary">PcCYP_24o</name>
</gene>
<evidence type="ECO:0000256" key="11">
    <source>
        <dbReference type="ARBA" id="ARBA00023033"/>
    </source>
</evidence>
<evidence type="ECO:0000256" key="6">
    <source>
        <dbReference type="ARBA" id="ARBA00022692"/>
    </source>
</evidence>
<dbReference type="InterPro" id="IPR002401">
    <property type="entry name" value="Cyt_P450_E_grp-I"/>
</dbReference>
<evidence type="ECO:0000256" key="1">
    <source>
        <dbReference type="ARBA" id="ARBA00001971"/>
    </source>
</evidence>
<dbReference type="PROSITE" id="PS00086">
    <property type="entry name" value="CYTOCHROME_P450"/>
    <property type="match status" value="1"/>
</dbReference>
<evidence type="ECO:0000256" key="13">
    <source>
        <dbReference type="PIRSR" id="PIRSR602401-1"/>
    </source>
</evidence>
<dbReference type="PANTHER" id="PTHR46300">
    <property type="entry name" value="P450, PUTATIVE (EUROFUNG)-RELATED-RELATED"/>
    <property type="match status" value="1"/>
</dbReference>
<keyword evidence="10 13" id="KW-0408">Iron</keyword>
<evidence type="ECO:0000256" key="12">
    <source>
        <dbReference type="ARBA" id="ARBA00023136"/>
    </source>
</evidence>
<keyword evidence="12" id="KW-0472">Membrane</keyword>
<reference evidence="16" key="1">
    <citation type="submission" date="2010-10" db="EMBL/GenBank/DDBJ databases">
        <title>Phanerochaete chrysosporium cytochrome P450.</title>
        <authorList>
            <person name="Hirosue S."/>
            <person name="Hiratsuka N."/>
            <person name="Ichinose H."/>
            <person name="Wariishi H."/>
        </authorList>
    </citation>
    <scope>NUCLEOTIDE SEQUENCE</scope>
    <source>
        <strain evidence="16">ATCC 34541</strain>
    </source>
</reference>
<dbReference type="InterPro" id="IPR050364">
    <property type="entry name" value="Cytochrome_P450_fung"/>
</dbReference>
<evidence type="ECO:0000256" key="10">
    <source>
        <dbReference type="ARBA" id="ARBA00023004"/>
    </source>
</evidence>
<evidence type="ECO:0000313" key="16">
    <source>
        <dbReference type="EMBL" id="BAL05124.1"/>
    </source>
</evidence>
<keyword evidence="11 14" id="KW-0503">Monooxygenase</keyword>
<comment type="similarity">
    <text evidence="4 14">Belongs to the cytochrome P450 family.</text>
</comment>
<dbReference type="Gene3D" id="1.10.630.10">
    <property type="entry name" value="Cytochrome P450"/>
    <property type="match status" value="1"/>
</dbReference>
<evidence type="ECO:0000256" key="8">
    <source>
        <dbReference type="ARBA" id="ARBA00022989"/>
    </source>
</evidence>
<comment type="cofactor">
    <cofactor evidence="1 13">
        <name>heme</name>
        <dbReference type="ChEBI" id="CHEBI:30413"/>
    </cofactor>
</comment>
<evidence type="ECO:0000256" key="9">
    <source>
        <dbReference type="ARBA" id="ARBA00023002"/>
    </source>
</evidence>
<sequence length="511" mass="57936">MFDNGVTIALLLIGVTLLVAEALKKRHRFPPGPKGLPIIGNLLDVPEDYHWLTYTAWSRQFDSDIIHLEALGQHYFVISSVDVAKDIFEGRSQLYSDKPQTVMLHELTGGERNFAMMAYGDSWRRHRRLFHQHFRLQNVPAYHDQIAKGARNLAQLLLQSPDKFGRHIRHVVGAVILDTMYGIEVAPDDDERMEHLERAVHIFMELGQAGGFLVDFIPALKYLPTWFPGAAFKRQAMEWKPQVDAMYEISYNEVKDSMQRDQAKPCITSALLTACWDDLDQSNMEETLIGVTGTGYAGSDTSVFALNAFVLAMMLFPDVQRKAQEELDRVVGRERLPNTDDRDSLPYISAVIKGLLRWHPITPTAAPHKSIADDYYNGYFIPAGSIVIGNTWAMLHNEERYPDPEAFKPERFLTPEGTLDPHVPDPAEGFGFGRRICPGRHFAQASLFLNISNVLATCTIEKLVDEFGNVVEPTRECTSRFFWALKPFEAKITPRFEGVENLVQTMSTYTN</sequence>
<dbReference type="PRINTS" id="PR00385">
    <property type="entry name" value="P450"/>
</dbReference>
<dbReference type="GO" id="GO:0004497">
    <property type="term" value="F:monooxygenase activity"/>
    <property type="evidence" value="ECO:0007669"/>
    <property type="project" value="UniProtKB-KW"/>
</dbReference>
<evidence type="ECO:0000256" key="3">
    <source>
        <dbReference type="ARBA" id="ARBA00005179"/>
    </source>
</evidence>
<accession>G5EJR2</accession>
<evidence type="ECO:0000256" key="4">
    <source>
        <dbReference type="ARBA" id="ARBA00010617"/>
    </source>
</evidence>
<dbReference type="InterPro" id="IPR036396">
    <property type="entry name" value="Cyt_P450_sf"/>
</dbReference>
<feature type="chain" id="PRO_5003476293" evidence="15">
    <location>
        <begin position="23"/>
        <end position="511"/>
    </location>
</feature>
<dbReference type="PANTHER" id="PTHR46300:SF7">
    <property type="entry name" value="P450, PUTATIVE (EUROFUNG)-RELATED"/>
    <property type="match status" value="1"/>
</dbReference>
<keyword evidence="15" id="KW-0732">Signal</keyword>
<dbReference type="GO" id="GO:0016705">
    <property type="term" value="F:oxidoreductase activity, acting on paired donors, with incorporation or reduction of molecular oxygen"/>
    <property type="evidence" value="ECO:0007669"/>
    <property type="project" value="InterPro"/>
</dbReference>